<comment type="caution">
    <text evidence="1">The sequence shown here is derived from an EMBL/GenBank/DDBJ whole genome shotgun (WGS) entry which is preliminary data.</text>
</comment>
<evidence type="ECO:0000313" key="1">
    <source>
        <dbReference type="EMBL" id="KKN08704.1"/>
    </source>
</evidence>
<accession>A0A0F9MSI4</accession>
<proteinExistence type="predicted"/>
<dbReference type="AlphaFoldDB" id="A0A0F9MSI4"/>
<protein>
    <submittedName>
        <fullName evidence="1">Uncharacterized protein</fullName>
    </submittedName>
</protein>
<organism evidence="1">
    <name type="scientific">marine sediment metagenome</name>
    <dbReference type="NCBI Taxonomy" id="412755"/>
    <lineage>
        <taxon>unclassified sequences</taxon>
        <taxon>metagenomes</taxon>
        <taxon>ecological metagenomes</taxon>
    </lineage>
</organism>
<gene>
    <name evidence="1" type="ORF">LCGC14_1054030</name>
</gene>
<sequence>MKLVTVKLPRHLTRPHDPSNKQTDDCPVGGGLCTDSTGAHHTVVAFTDVDVELIRRKWGHITRVEEVLSGNSLTRLRG</sequence>
<name>A0A0F9MSI4_9ZZZZ</name>
<dbReference type="EMBL" id="LAZR01004425">
    <property type="protein sequence ID" value="KKN08704.1"/>
    <property type="molecule type" value="Genomic_DNA"/>
</dbReference>
<reference evidence="1" key="1">
    <citation type="journal article" date="2015" name="Nature">
        <title>Complex archaea that bridge the gap between prokaryotes and eukaryotes.</title>
        <authorList>
            <person name="Spang A."/>
            <person name="Saw J.H."/>
            <person name="Jorgensen S.L."/>
            <person name="Zaremba-Niedzwiedzka K."/>
            <person name="Martijn J."/>
            <person name="Lind A.E."/>
            <person name="van Eijk R."/>
            <person name="Schleper C."/>
            <person name="Guy L."/>
            <person name="Ettema T.J."/>
        </authorList>
    </citation>
    <scope>NUCLEOTIDE SEQUENCE</scope>
</reference>